<dbReference type="Gramene" id="Pp3c23_12690V3.1">
    <property type="protein sequence ID" value="Pp3c23_12690V3.1"/>
    <property type="gene ID" value="Pp3c23_12690"/>
</dbReference>
<dbReference type="PANTHER" id="PTHR34049:SF1">
    <property type="entry name" value="F-BOX PROTEIN SKIP27"/>
    <property type="match status" value="1"/>
</dbReference>
<gene>
    <name evidence="3" type="primary">LOC112275548</name>
    <name evidence="2" type="ORF">PHYPA_027985</name>
</gene>
<protein>
    <recommendedName>
        <fullName evidence="5">F-box domain-containing protein</fullName>
    </recommendedName>
</protein>
<dbReference type="OMA" id="IKIICCL"/>
<dbReference type="PaxDb" id="3218-PP1S432_2V6.1"/>
<dbReference type="InterPro" id="IPR036047">
    <property type="entry name" value="F-box-like_dom_sf"/>
</dbReference>
<reference evidence="2 4" key="2">
    <citation type="journal article" date="2018" name="Plant J.">
        <title>The Physcomitrella patens chromosome-scale assembly reveals moss genome structure and evolution.</title>
        <authorList>
            <person name="Lang D."/>
            <person name="Ullrich K.K."/>
            <person name="Murat F."/>
            <person name="Fuchs J."/>
            <person name="Jenkins J."/>
            <person name="Haas F.B."/>
            <person name="Piednoel M."/>
            <person name="Gundlach H."/>
            <person name="Van Bel M."/>
            <person name="Meyberg R."/>
            <person name="Vives C."/>
            <person name="Morata J."/>
            <person name="Symeonidi A."/>
            <person name="Hiss M."/>
            <person name="Muchero W."/>
            <person name="Kamisugi Y."/>
            <person name="Saleh O."/>
            <person name="Blanc G."/>
            <person name="Decker E.L."/>
            <person name="van Gessel N."/>
            <person name="Grimwood J."/>
            <person name="Hayes R.D."/>
            <person name="Graham S.W."/>
            <person name="Gunter L.E."/>
            <person name="McDaniel S.F."/>
            <person name="Hoernstein S.N.W."/>
            <person name="Larsson A."/>
            <person name="Li F.W."/>
            <person name="Perroud P.F."/>
            <person name="Phillips J."/>
            <person name="Ranjan P."/>
            <person name="Rokshar D.S."/>
            <person name="Rothfels C.J."/>
            <person name="Schneider L."/>
            <person name="Shu S."/>
            <person name="Stevenson D.W."/>
            <person name="Thummler F."/>
            <person name="Tillich M."/>
            <person name="Villarreal Aguilar J.C."/>
            <person name="Widiez T."/>
            <person name="Wong G.K."/>
            <person name="Wymore A."/>
            <person name="Zhang Y."/>
            <person name="Zimmer A.D."/>
            <person name="Quatrano R.S."/>
            <person name="Mayer K.F.X."/>
            <person name="Goodstein D."/>
            <person name="Casacuberta J.M."/>
            <person name="Vandepoele K."/>
            <person name="Reski R."/>
            <person name="Cuming A.C."/>
            <person name="Tuskan G.A."/>
            <person name="Maumus F."/>
            <person name="Salse J."/>
            <person name="Schmutz J."/>
            <person name="Rensing S.A."/>
        </authorList>
    </citation>
    <scope>NUCLEOTIDE SEQUENCE [LARGE SCALE GENOMIC DNA]</scope>
    <source>
        <strain evidence="3 4">cv. Gransden 2004</strain>
    </source>
</reference>
<evidence type="ECO:0000313" key="2">
    <source>
        <dbReference type="EMBL" id="PNR29293.1"/>
    </source>
</evidence>
<accession>A0A2K1IJ48</accession>
<keyword evidence="4" id="KW-1185">Reference proteome</keyword>
<evidence type="ECO:0000256" key="1">
    <source>
        <dbReference type="SAM" id="MobiDB-lite"/>
    </source>
</evidence>
<feature type="compositionally biased region" description="Polar residues" evidence="1">
    <location>
        <begin position="63"/>
        <end position="72"/>
    </location>
</feature>
<dbReference type="AlphaFoldDB" id="A0A2K1IJ48"/>
<dbReference type="OrthoDB" id="514005at2759"/>
<dbReference type="SUPFAM" id="SSF81383">
    <property type="entry name" value="F-box domain"/>
    <property type="match status" value="1"/>
</dbReference>
<dbReference type="EnsemblPlants" id="Pp3c23_12690V3.2">
    <property type="protein sequence ID" value="Pp3c23_12690V3.2"/>
    <property type="gene ID" value="Pp3c23_12690"/>
</dbReference>
<evidence type="ECO:0000313" key="4">
    <source>
        <dbReference type="Proteomes" id="UP000006727"/>
    </source>
</evidence>
<dbReference type="KEGG" id="ppp:112275548"/>
<dbReference type="GeneID" id="112275548"/>
<dbReference type="RefSeq" id="XP_024361770.1">
    <property type="nucleotide sequence ID" value="XM_024506002.2"/>
</dbReference>
<dbReference type="EMBL" id="ABEU02000023">
    <property type="protein sequence ID" value="PNR29293.1"/>
    <property type="molecule type" value="Genomic_DNA"/>
</dbReference>
<dbReference type="InterPro" id="IPR045286">
    <property type="entry name" value="FBS1-like"/>
</dbReference>
<dbReference type="Gramene" id="Pp3c23_12690V3.2">
    <property type="protein sequence ID" value="Pp3c23_12690V3.2"/>
    <property type="gene ID" value="Pp3c23_12690"/>
</dbReference>
<reference evidence="2 4" key="1">
    <citation type="journal article" date="2008" name="Science">
        <title>The Physcomitrella genome reveals evolutionary insights into the conquest of land by plants.</title>
        <authorList>
            <person name="Rensing S."/>
            <person name="Lang D."/>
            <person name="Zimmer A."/>
            <person name="Terry A."/>
            <person name="Salamov A."/>
            <person name="Shapiro H."/>
            <person name="Nishiyama T."/>
            <person name="Perroud P.-F."/>
            <person name="Lindquist E."/>
            <person name="Kamisugi Y."/>
            <person name="Tanahashi T."/>
            <person name="Sakakibara K."/>
            <person name="Fujita T."/>
            <person name="Oishi K."/>
            <person name="Shin-I T."/>
            <person name="Kuroki Y."/>
            <person name="Toyoda A."/>
            <person name="Suzuki Y."/>
            <person name="Hashimoto A."/>
            <person name="Yamaguchi K."/>
            <person name="Sugano A."/>
            <person name="Kohara Y."/>
            <person name="Fujiyama A."/>
            <person name="Anterola A."/>
            <person name="Aoki S."/>
            <person name="Ashton N."/>
            <person name="Barbazuk W.B."/>
            <person name="Barker E."/>
            <person name="Bennetzen J."/>
            <person name="Bezanilla M."/>
            <person name="Blankenship R."/>
            <person name="Cho S.H."/>
            <person name="Dutcher S."/>
            <person name="Estelle M."/>
            <person name="Fawcett J.A."/>
            <person name="Gundlach H."/>
            <person name="Hanada K."/>
            <person name="Heyl A."/>
            <person name="Hicks K.A."/>
            <person name="Hugh J."/>
            <person name="Lohr M."/>
            <person name="Mayer K."/>
            <person name="Melkozernov A."/>
            <person name="Murata T."/>
            <person name="Nelson D."/>
            <person name="Pils B."/>
            <person name="Prigge M."/>
            <person name="Reiss B."/>
            <person name="Renner T."/>
            <person name="Rombauts S."/>
            <person name="Rushton P."/>
            <person name="Sanderfoot A."/>
            <person name="Schween G."/>
            <person name="Shiu S.-H."/>
            <person name="Stueber K."/>
            <person name="Theodoulou F.L."/>
            <person name="Tu H."/>
            <person name="Van de Peer Y."/>
            <person name="Verrier P.J."/>
            <person name="Waters E."/>
            <person name="Wood A."/>
            <person name="Yang L."/>
            <person name="Cove D."/>
            <person name="Cuming A."/>
            <person name="Hasebe M."/>
            <person name="Lucas S."/>
            <person name="Mishler D.B."/>
            <person name="Reski R."/>
            <person name="Grigoriev I."/>
            <person name="Quatrano R.S."/>
            <person name="Boore J.L."/>
        </authorList>
    </citation>
    <scope>NUCLEOTIDE SEQUENCE [LARGE SCALE GENOMIC DNA]</scope>
    <source>
        <strain evidence="3 4">cv. Gransden 2004</strain>
    </source>
</reference>
<sequence>MPRPRRRGETCRVVCEQPDAVTYVERQSCDSPRSSVAITIAVEDRVDSSCVSSPYRRVPEPTRGSSQMSSSGRALRADDVVMTEIRLNPVNEPVIHGLELSMDNHTHVHRRRKYLRPGQLAQLVDEHKKSRISNGALGKKRIFENNFTRSRPLSAEVGDISAPNLASSLSRSPVSTVQVFGPTFPQRKKLVAPRTPLTPASQLTVVRDSMREVDFSSQPESSLESLPVELLVHIVCRLHHDQLKPVFHVCRSLQEAVNIAREMHFNFTTPDYERQKTIGLYTPKRHRDIYRNVSEAPGGVLDVRPPTPQAPRHAPKPAYARIPLAEMNAVVAPLFQGPSDTPHRPAGLPRLAFKAVASHRVLFNEEEFLQGGTLAA</sequence>
<dbReference type="EnsemblPlants" id="Pp3c23_12690V3.3">
    <property type="protein sequence ID" value="Pp3c23_12690V3.3"/>
    <property type="gene ID" value="Pp3c23_12690"/>
</dbReference>
<evidence type="ECO:0008006" key="5">
    <source>
        <dbReference type="Google" id="ProtNLM"/>
    </source>
</evidence>
<dbReference type="FunCoup" id="A0A2K1IJ48">
    <property type="interactions" value="729"/>
</dbReference>
<dbReference type="Gramene" id="Pp3c23_12690V3.3">
    <property type="protein sequence ID" value="Pp3c23_12690V3.3"/>
    <property type="gene ID" value="Pp3c23_12690"/>
</dbReference>
<reference evidence="3" key="3">
    <citation type="submission" date="2020-12" db="UniProtKB">
        <authorList>
            <consortium name="EnsemblPlants"/>
        </authorList>
    </citation>
    <scope>IDENTIFICATION</scope>
</reference>
<name>A0A2K1IJ48_PHYPA</name>
<feature type="region of interest" description="Disordered" evidence="1">
    <location>
        <begin position="55"/>
        <end position="74"/>
    </location>
</feature>
<proteinExistence type="predicted"/>
<dbReference type="PANTHER" id="PTHR34049">
    <property type="entry name" value="F-BOX PROTEIN SKIP27"/>
    <property type="match status" value="1"/>
</dbReference>
<dbReference type="EnsemblPlants" id="Pp3c23_12690V3.1">
    <property type="protein sequence ID" value="Pp3c23_12690V3.1"/>
    <property type="gene ID" value="Pp3c23_12690"/>
</dbReference>
<organism evidence="2">
    <name type="scientific">Physcomitrium patens</name>
    <name type="common">Spreading-leaved earth moss</name>
    <name type="synonym">Physcomitrella patens</name>
    <dbReference type="NCBI Taxonomy" id="3218"/>
    <lineage>
        <taxon>Eukaryota</taxon>
        <taxon>Viridiplantae</taxon>
        <taxon>Streptophyta</taxon>
        <taxon>Embryophyta</taxon>
        <taxon>Bryophyta</taxon>
        <taxon>Bryophytina</taxon>
        <taxon>Bryopsida</taxon>
        <taxon>Funariidae</taxon>
        <taxon>Funariales</taxon>
        <taxon>Funariaceae</taxon>
        <taxon>Physcomitrium</taxon>
    </lineage>
</organism>
<dbReference type="Proteomes" id="UP000006727">
    <property type="component" value="Chromosome 23"/>
</dbReference>
<evidence type="ECO:0000313" key="3">
    <source>
        <dbReference type="EnsemblPlants" id="Pp3c23_12690V3.1"/>
    </source>
</evidence>